<keyword evidence="2" id="KW-1185">Reference proteome</keyword>
<accession>A0ABN9SVS1</accession>
<evidence type="ECO:0000313" key="1">
    <source>
        <dbReference type="EMBL" id="CAK0836524.1"/>
    </source>
</evidence>
<proteinExistence type="predicted"/>
<protein>
    <submittedName>
        <fullName evidence="1">Uncharacterized protein</fullName>
    </submittedName>
</protein>
<name>A0ABN9SVS1_9DINO</name>
<organism evidence="1 2">
    <name type="scientific">Prorocentrum cordatum</name>
    <dbReference type="NCBI Taxonomy" id="2364126"/>
    <lineage>
        <taxon>Eukaryota</taxon>
        <taxon>Sar</taxon>
        <taxon>Alveolata</taxon>
        <taxon>Dinophyceae</taxon>
        <taxon>Prorocentrales</taxon>
        <taxon>Prorocentraceae</taxon>
        <taxon>Prorocentrum</taxon>
    </lineage>
</organism>
<dbReference type="Proteomes" id="UP001189429">
    <property type="component" value="Unassembled WGS sequence"/>
</dbReference>
<gene>
    <name evidence="1" type="ORF">PCOR1329_LOCUS32983</name>
</gene>
<sequence length="245" mass="25971">MAMARLPGALGRHVAALLPWAGAPGPSAAAAWQAAPAVGATALATALAAAVLRRWVWRRYLPCKLRAGVCGRARAIRPPPRARSCVVHVDLESGCRAGAAGAAPCASGWPLGVRADDQWGGRSGRAHKSLRFVDEVSCALLPDMCQADEESRAALWWQPAEMASILRARSEADRLAAQSPSEGSTCYDGISLARWQARRRKVFRVVCAQAIVDPEGLARVAQEASAEDRACALLRAAEHREGALP</sequence>
<evidence type="ECO:0000313" key="2">
    <source>
        <dbReference type="Proteomes" id="UP001189429"/>
    </source>
</evidence>
<dbReference type="EMBL" id="CAUYUJ010013636">
    <property type="protein sequence ID" value="CAK0836524.1"/>
    <property type="molecule type" value="Genomic_DNA"/>
</dbReference>
<comment type="caution">
    <text evidence="1">The sequence shown here is derived from an EMBL/GenBank/DDBJ whole genome shotgun (WGS) entry which is preliminary data.</text>
</comment>
<reference evidence="1" key="1">
    <citation type="submission" date="2023-10" db="EMBL/GenBank/DDBJ databases">
        <authorList>
            <person name="Chen Y."/>
            <person name="Shah S."/>
            <person name="Dougan E. K."/>
            <person name="Thang M."/>
            <person name="Chan C."/>
        </authorList>
    </citation>
    <scope>NUCLEOTIDE SEQUENCE [LARGE SCALE GENOMIC DNA]</scope>
</reference>